<evidence type="ECO:0000313" key="4">
    <source>
        <dbReference type="Proteomes" id="UP000663859"/>
    </source>
</evidence>
<dbReference type="Pfam" id="PF03602">
    <property type="entry name" value="Cons_hypoth95"/>
    <property type="match status" value="1"/>
</dbReference>
<dbReference type="InterPro" id="IPR029063">
    <property type="entry name" value="SAM-dependent_MTases_sf"/>
</dbReference>
<dbReference type="AlphaFoldDB" id="A0A8J2FQH4"/>
<dbReference type="EMBL" id="CAJNOB010000023">
    <property type="protein sequence ID" value="CAF0698813.1"/>
    <property type="molecule type" value="Genomic_DNA"/>
</dbReference>
<evidence type="ECO:0000313" key="3">
    <source>
        <dbReference type="EMBL" id="CAF0698813.1"/>
    </source>
</evidence>
<dbReference type="CDD" id="cd02440">
    <property type="entry name" value="AdoMet_MTases"/>
    <property type="match status" value="1"/>
</dbReference>
<evidence type="ECO:0000256" key="2">
    <source>
        <dbReference type="ARBA" id="ARBA00022679"/>
    </source>
</evidence>
<comment type="caution">
    <text evidence="3">The sequence shown here is derived from an EMBL/GenBank/DDBJ whole genome shotgun (WGS) entry which is preliminary data.</text>
</comment>
<keyword evidence="4" id="KW-1185">Reference proteome</keyword>
<organism evidence="3 4">
    <name type="scientific">Candidatus Methylacidithermus pantelleriae</name>
    <dbReference type="NCBI Taxonomy" id="2744239"/>
    <lineage>
        <taxon>Bacteria</taxon>
        <taxon>Pseudomonadati</taxon>
        <taxon>Verrucomicrobiota</taxon>
        <taxon>Methylacidiphilae</taxon>
        <taxon>Methylacidiphilales</taxon>
        <taxon>Methylacidiphilaceae</taxon>
        <taxon>Candidatus Methylacidithermus</taxon>
    </lineage>
</organism>
<protein>
    <submittedName>
        <fullName evidence="3">16S rRNA (Guanine(966)-N(2))-methyltransferase RsmD</fullName>
    </submittedName>
</protein>
<gene>
    <name evidence="3" type="ORF">MPNT_30027</name>
</gene>
<name>A0A8J2FQH4_9BACT</name>
<dbReference type="Gene3D" id="3.40.50.150">
    <property type="entry name" value="Vaccinia Virus protein VP39"/>
    <property type="match status" value="1"/>
</dbReference>
<proteinExistence type="predicted"/>
<dbReference type="GO" id="GO:0008168">
    <property type="term" value="F:methyltransferase activity"/>
    <property type="evidence" value="ECO:0007669"/>
    <property type="project" value="UniProtKB-KW"/>
</dbReference>
<sequence length="196" mass="22004">MAIRIIAGVARGRLLEVPRRMTLRPASSRLKVALFSHLAERIPEAKVLDLFAGTGAYGIEALSRGAREATFVDTQPEAVRCIQRNLQSLGFAAQARVVRASAQIFLQKDGNRYDLIFAGPPYQKKHLRVDEIPLLSAVAQRLSPQGLFIWEFCRWNEVVLPSLWQISWEKAFGETRVWVLRLTGAPEKRLSEPPGT</sequence>
<dbReference type="GO" id="GO:0031167">
    <property type="term" value="P:rRNA methylation"/>
    <property type="evidence" value="ECO:0007669"/>
    <property type="project" value="InterPro"/>
</dbReference>
<keyword evidence="2" id="KW-0808">Transferase</keyword>
<keyword evidence="1" id="KW-0489">Methyltransferase</keyword>
<dbReference type="RefSeq" id="WP_174582037.1">
    <property type="nucleotide sequence ID" value="NZ_CAJNOB010000023.1"/>
</dbReference>
<dbReference type="PANTHER" id="PTHR43542">
    <property type="entry name" value="METHYLTRANSFERASE"/>
    <property type="match status" value="1"/>
</dbReference>
<dbReference type="PIRSF" id="PIRSF004553">
    <property type="entry name" value="CHP00095"/>
    <property type="match status" value="1"/>
</dbReference>
<accession>A0A8J2FQH4</accession>
<dbReference type="PANTHER" id="PTHR43542:SF1">
    <property type="entry name" value="METHYLTRANSFERASE"/>
    <property type="match status" value="1"/>
</dbReference>
<dbReference type="InterPro" id="IPR004398">
    <property type="entry name" value="RNA_MeTrfase_RsmD"/>
</dbReference>
<evidence type="ECO:0000256" key="1">
    <source>
        <dbReference type="ARBA" id="ARBA00022603"/>
    </source>
</evidence>
<reference evidence="3" key="1">
    <citation type="submission" date="2021-02" db="EMBL/GenBank/DDBJ databases">
        <authorList>
            <person name="Cremers G."/>
            <person name="Picone N."/>
        </authorList>
    </citation>
    <scope>NUCLEOTIDE SEQUENCE</scope>
    <source>
        <strain evidence="3">PQ17</strain>
    </source>
</reference>
<dbReference type="NCBIfam" id="TIGR00095">
    <property type="entry name" value="16S rRNA (guanine(966)-N(2))-methyltransferase RsmD"/>
    <property type="match status" value="1"/>
</dbReference>
<dbReference type="Proteomes" id="UP000663859">
    <property type="component" value="Unassembled WGS sequence"/>
</dbReference>
<dbReference type="SUPFAM" id="SSF53335">
    <property type="entry name" value="S-adenosyl-L-methionine-dependent methyltransferases"/>
    <property type="match status" value="1"/>
</dbReference>